<organism evidence="1 2">
    <name type="scientific">Cylindrotheca closterium</name>
    <dbReference type="NCBI Taxonomy" id="2856"/>
    <lineage>
        <taxon>Eukaryota</taxon>
        <taxon>Sar</taxon>
        <taxon>Stramenopiles</taxon>
        <taxon>Ochrophyta</taxon>
        <taxon>Bacillariophyta</taxon>
        <taxon>Bacillariophyceae</taxon>
        <taxon>Bacillariophycidae</taxon>
        <taxon>Bacillariales</taxon>
        <taxon>Bacillariaceae</taxon>
        <taxon>Cylindrotheca</taxon>
    </lineage>
</organism>
<gene>
    <name evidence="1" type="ORF">CYCCA115_LOCUS6852</name>
</gene>
<dbReference type="InterPro" id="IPR053139">
    <property type="entry name" value="Surface_bspA-like"/>
</dbReference>
<dbReference type="InterPro" id="IPR032675">
    <property type="entry name" value="LRR_dom_sf"/>
</dbReference>
<protein>
    <submittedName>
        <fullName evidence="1">Uncharacterized protein</fullName>
    </submittedName>
</protein>
<dbReference type="PANTHER" id="PTHR45661:SF3">
    <property type="entry name" value="IG-LIKE DOMAIN-CONTAINING PROTEIN"/>
    <property type="match status" value="1"/>
</dbReference>
<dbReference type="InterPro" id="IPR026906">
    <property type="entry name" value="LRR_5"/>
</dbReference>
<evidence type="ECO:0000313" key="1">
    <source>
        <dbReference type="EMBL" id="CAJ1940062.1"/>
    </source>
</evidence>
<dbReference type="Gene3D" id="3.80.10.10">
    <property type="entry name" value="Ribonuclease Inhibitor"/>
    <property type="match status" value="2"/>
</dbReference>
<dbReference type="PANTHER" id="PTHR45661">
    <property type="entry name" value="SURFACE ANTIGEN"/>
    <property type="match status" value="1"/>
</dbReference>
<dbReference type="AlphaFoldDB" id="A0AAD2CP64"/>
<evidence type="ECO:0000313" key="2">
    <source>
        <dbReference type="Proteomes" id="UP001295423"/>
    </source>
</evidence>
<keyword evidence="2" id="KW-1185">Reference proteome</keyword>
<reference evidence="1" key="1">
    <citation type="submission" date="2023-08" db="EMBL/GenBank/DDBJ databases">
        <authorList>
            <person name="Audoor S."/>
            <person name="Bilcke G."/>
        </authorList>
    </citation>
    <scope>NUCLEOTIDE SEQUENCE</scope>
</reference>
<accession>A0AAD2CP64</accession>
<name>A0AAD2CP64_9STRA</name>
<dbReference type="Pfam" id="PF13306">
    <property type="entry name" value="LRR_5"/>
    <property type="match status" value="1"/>
</dbReference>
<comment type="caution">
    <text evidence="1">The sequence shown here is derived from an EMBL/GenBank/DDBJ whole genome shotgun (WGS) entry which is preliminary data.</text>
</comment>
<dbReference type="EMBL" id="CAKOGP040000890">
    <property type="protein sequence ID" value="CAJ1940062.1"/>
    <property type="molecule type" value="Genomic_DNA"/>
</dbReference>
<proteinExistence type="predicted"/>
<dbReference type="SUPFAM" id="SSF52058">
    <property type="entry name" value="L domain-like"/>
    <property type="match status" value="1"/>
</dbReference>
<sequence>MKYRFEGNEGERVPKDVRKLIVNPGVEILPYTMCYERDMLKEVILPQGLIKIESNAFGKCSMLPVIKICCTVESIGIYAFAYCRQLQKVEFELLSLSSSSPRLKTINTSAFTMCLSLQRIKIPSSVNVIGKGAFQNCKVLVEAILCTTSITEVPEDGFKECRALQTVSLPKSLERICFGAFSRCTSLVTMILPLDSQPIEIGPEAFYRCKSLSNVLLPKESNAFMSPTDCKRKDTFHSCEVLKRCFGDGGDCIVAGLVARFDNCPFHRLCYDQSSIEAQELCQSTFAERTTKDDESSLVDKFGMTPFHIFFSAPEPCQDLLQVLLDKYPYHTGILDCKDANGKRPLDYLLSNWTGTTKVLFQMLLQRWMVDPLARWGTTSWREDMQRKIQTIMAGHRMESLFDRAYYAFECYEGMGAMYILEMALWKEKLKGERRKDAIKRQALDREQCRSVCGSNIVIPSVKTFLDINHPTRA</sequence>
<dbReference type="Proteomes" id="UP001295423">
    <property type="component" value="Unassembled WGS sequence"/>
</dbReference>